<dbReference type="Proteomes" id="UP001549921">
    <property type="component" value="Unassembled WGS sequence"/>
</dbReference>
<organism evidence="5 6">
    <name type="scientific">Loxostege sticticalis</name>
    <name type="common">Beet webworm moth</name>
    <dbReference type="NCBI Taxonomy" id="481309"/>
    <lineage>
        <taxon>Eukaryota</taxon>
        <taxon>Metazoa</taxon>
        <taxon>Ecdysozoa</taxon>
        <taxon>Arthropoda</taxon>
        <taxon>Hexapoda</taxon>
        <taxon>Insecta</taxon>
        <taxon>Pterygota</taxon>
        <taxon>Neoptera</taxon>
        <taxon>Endopterygota</taxon>
        <taxon>Lepidoptera</taxon>
        <taxon>Glossata</taxon>
        <taxon>Ditrysia</taxon>
        <taxon>Pyraloidea</taxon>
        <taxon>Crambidae</taxon>
        <taxon>Pyraustinae</taxon>
        <taxon>Loxostege</taxon>
    </lineage>
</organism>
<protein>
    <recommendedName>
        <fullName evidence="2">Clustered mitochondria protein homolog</fullName>
    </recommendedName>
</protein>
<dbReference type="Pfam" id="PF12807">
    <property type="entry name" value="eIF3_p135"/>
    <property type="match status" value="1"/>
</dbReference>
<evidence type="ECO:0000256" key="2">
    <source>
        <dbReference type="HAMAP-Rule" id="MF_03013"/>
    </source>
</evidence>
<dbReference type="GO" id="GO:0007005">
    <property type="term" value="P:mitochondrion organization"/>
    <property type="evidence" value="ECO:0007669"/>
    <property type="project" value="UniProtKB-UniRule"/>
</dbReference>
<dbReference type="InterPro" id="IPR011990">
    <property type="entry name" value="TPR-like_helical_dom_sf"/>
</dbReference>
<dbReference type="GO" id="GO:0005737">
    <property type="term" value="C:cytoplasm"/>
    <property type="evidence" value="ECO:0007669"/>
    <property type="project" value="UniProtKB-SubCell"/>
</dbReference>
<comment type="subcellular location">
    <subcellularLocation>
        <location evidence="2">Cytoplasm</location>
    </subcellularLocation>
</comment>
<dbReference type="Pfam" id="PF13236">
    <property type="entry name" value="CLU"/>
    <property type="match status" value="1"/>
</dbReference>
<reference evidence="5 6" key="1">
    <citation type="submission" date="2024-06" db="EMBL/GenBank/DDBJ databases">
        <title>A chromosome-level genome assembly of beet webworm, Loxostege sticticalis.</title>
        <authorList>
            <person name="Zhang Y."/>
        </authorList>
    </citation>
    <scope>NUCLEOTIDE SEQUENCE [LARGE SCALE GENOMIC DNA]</scope>
    <source>
        <strain evidence="5">AQ028</strain>
        <tissue evidence="5">Male pupae</tissue>
    </source>
</reference>
<name>A0ABD0T643_LOXSC</name>
<dbReference type="InterPro" id="IPR025697">
    <property type="entry name" value="CLU_dom"/>
</dbReference>
<comment type="similarity">
    <text evidence="2">Belongs to the CLU family.</text>
</comment>
<dbReference type="SUPFAM" id="SSF48452">
    <property type="entry name" value="TPR-like"/>
    <property type="match status" value="2"/>
</dbReference>
<evidence type="ECO:0000313" key="6">
    <source>
        <dbReference type="Proteomes" id="UP001549921"/>
    </source>
</evidence>
<dbReference type="Gene3D" id="1.25.40.10">
    <property type="entry name" value="Tetratricopeptide repeat domain"/>
    <property type="match status" value="1"/>
</dbReference>
<keyword evidence="2" id="KW-0694">RNA-binding</keyword>
<feature type="compositionally biased region" description="Basic residues" evidence="3">
    <location>
        <begin position="1199"/>
        <end position="1212"/>
    </location>
</feature>
<evidence type="ECO:0000256" key="3">
    <source>
        <dbReference type="SAM" id="MobiDB-lite"/>
    </source>
</evidence>
<gene>
    <name evidence="5" type="ORF">ABMA28_016854</name>
</gene>
<keyword evidence="1 2" id="KW-0963">Cytoplasm</keyword>
<feature type="compositionally biased region" description="Basic and acidic residues" evidence="3">
    <location>
        <begin position="289"/>
        <end position="310"/>
    </location>
</feature>
<feature type="compositionally biased region" description="Low complexity" evidence="3">
    <location>
        <begin position="1186"/>
        <end position="1196"/>
    </location>
</feature>
<accession>A0ABD0T643</accession>
<feature type="compositionally biased region" description="Polar residues" evidence="3">
    <location>
        <begin position="121"/>
        <end position="134"/>
    </location>
</feature>
<sequence>MALGSEVNDSSSKNAPQKVKKCPASTNGNDKTSSEIVSKVEKQDKQISKMKKEAGVKVSCSNGHASMPNGRADDEGGGRSIPTPRVSYAAAARKPPSPQTNSTPAPFLLHTESQKVKNGEKSSQPKSANSTTKLNGEGLIGNDDSKKDNIGTKETIVNGTDNTHEKNVINGDPKTDSDCDISSSIDNAKVVTNGTKNDSDDTTSIKSDETIDSSVPVVCPIKAFDGKQMADKKKENKKIKVTVTDKPIDSCKKDTVINQNVEKQDDDASKKVEKESDKLNGGDGSKIVNGEKTDRESTPSEDGDDKKRDPEVLFIQDMGFTVKIVSPGAEPLDIQVSSMELVQEIHQVLMDREDTCHRTCFSLQLDGITLDNFAELKNIEGLKEGSIIKVVEEPYTMREARIHVRHVRDLLKSIDYTDAYAGQECSSLAFLNVITQGDILEKKKSRPESVDCTPPDYIMPGSAERPLLPLHPGLTKENKAPQCLKVLTTSGWNPPPGPRKMCGDLLYLHVVTLEDRHFHITACPRGFYLNQSTEEVFNPRPSNPSLLCHSLIELLSIVSPAFKRNFALVQKRRMQKHPFERVATPYQVYQWASPMLDHTVDAIRAEDTFSSKLGYEEHIPGQTRDWNEELQTTRELPRSTLPERLLRERAIFKVHSDFVAAATRGAMAVVDGNVMAINPGEEPKMQMFIWNNIFFSLGFDVRDHYKDLGGDAAAFVAPRNDLQGVRVYSAVDTAGLHTLGTVVVDYRGYRVTAQSIIPGILEKEQEQSVVYGSIDFGTTVLSHPKYMELLSKAGQQLKIMPHSVISANGETVELCSSVECKGIIGNDGRHYILDLLRTFPPDVNFLQLEDDELREDIKSMGFPIIHKHKLCCLRQELVDSFVEARYFMFIRYAAFHLQQLSAKRQRETSEQKSIENKKETEVKPSTSETDVKENKRDSKSQEKEVKEKKSKKEKESAKKEVAKKEEEAATPKEEVKADKGKDDELLLNENYSDIDTDVAKKIVESITDSICSGDKDKESDSGERSRAVVASAARAVASLKESEFDVRFNPDVYSAGIKHAATPEQLAKQRHLVKEAAAFLLTTQIPAFVRECLEHTSAPMDGAGLTEALHARGINVRYLGRVAGALKPHAHLAYLHAIAVGELVLRAAKHVYTAYLQGCEPMCIGGAVAHFLNCLVGACPNPAVSAGEAPAAAGVRGARGGRGRRTRRHHHQPQPQPPNTDWQNLTPKSLFSQIKNELKAYWGYELNAENMEAVIEKHGLQKISLLRSFALKVGLQIMLREYDFDNKNKATFSGSDIMNIFPVVKHINPRASDAYNFYTTGQNKIQAGAVSEGHELITEALNLLNNVYGAMHGEIAQCLRMVARLCYVTGEHRDAMAYQQKAVFMSERVNGIDHPYTITEYSHLALYCFANGQVSTALKLLYRARYLALLVCGENHPEMALLDSNIALILHAVGEYELSLRFAERALAVTCAVHGPRSLKAAVARHLLARTLSCLGDFRAALHHEKETYSIYKQLLGEKHEKTRESSECLRHLTQQAVVLQKRLAEAYARAPHAPPAPPPLHIQPPGMASVIDMLNLINGILFVQISPQDIEQFKAEIEKRQLKDLPIPGVLSELRAQAEAGAES</sequence>
<dbReference type="InterPro" id="IPR033646">
    <property type="entry name" value="CLU-central"/>
</dbReference>
<comment type="function">
    <text evidence="2">mRNA-binding protein involved in proper cytoplasmic distribution of mitochondria.</text>
</comment>
<dbReference type="CDD" id="cd15466">
    <property type="entry name" value="CLU-central"/>
    <property type="match status" value="1"/>
</dbReference>
<dbReference type="Pfam" id="PF13424">
    <property type="entry name" value="TPR_12"/>
    <property type="match status" value="1"/>
</dbReference>
<feature type="region of interest" description="Disordered" evidence="3">
    <location>
        <begin position="1186"/>
        <end position="1226"/>
    </location>
</feature>
<dbReference type="InterPro" id="IPR028275">
    <property type="entry name" value="CLU_N"/>
</dbReference>
<dbReference type="PANTHER" id="PTHR12601:SF6">
    <property type="entry name" value="CLUSTERED MITOCHONDRIA PROTEIN HOMOLOG"/>
    <property type="match status" value="1"/>
</dbReference>
<dbReference type="SUPFAM" id="SSF103107">
    <property type="entry name" value="Hypothetical protein c14orf129, hspc210"/>
    <property type="match status" value="1"/>
</dbReference>
<evidence type="ECO:0000256" key="1">
    <source>
        <dbReference type="ARBA" id="ARBA00022490"/>
    </source>
</evidence>
<dbReference type="GO" id="GO:0003723">
    <property type="term" value="F:RNA binding"/>
    <property type="evidence" value="ECO:0007669"/>
    <property type="project" value="UniProtKB-KW"/>
</dbReference>
<feature type="compositionally biased region" description="Basic and acidic residues" evidence="3">
    <location>
        <begin position="262"/>
        <end position="280"/>
    </location>
</feature>
<comment type="caution">
    <text evidence="5">The sequence shown here is derived from an EMBL/GenBank/DDBJ whole genome shotgun (WGS) entry which is preliminary data.</text>
</comment>
<feature type="compositionally biased region" description="Basic and acidic residues" evidence="3">
    <location>
        <begin position="162"/>
        <end position="177"/>
    </location>
</feature>
<feature type="region of interest" description="Disordered" evidence="3">
    <location>
        <begin position="906"/>
        <end position="981"/>
    </location>
</feature>
<dbReference type="PROSITE" id="PS51823">
    <property type="entry name" value="CLU"/>
    <property type="match status" value="1"/>
</dbReference>
<evidence type="ECO:0000259" key="4">
    <source>
        <dbReference type="PROSITE" id="PS51823"/>
    </source>
</evidence>
<feature type="region of interest" description="Disordered" evidence="3">
    <location>
        <begin position="255"/>
        <end position="310"/>
    </location>
</feature>
<dbReference type="PANTHER" id="PTHR12601">
    <property type="entry name" value="EUKARYOTIC TRANSLATION INITIATION FACTOR 3 SUBUNIT EIF-3"/>
    <property type="match status" value="1"/>
</dbReference>
<feature type="compositionally biased region" description="Basic and acidic residues" evidence="3">
    <location>
        <begin position="906"/>
        <end position="922"/>
    </location>
</feature>
<dbReference type="Pfam" id="PF15044">
    <property type="entry name" value="CLU_N"/>
    <property type="match status" value="1"/>
</dbReference>
<dbReference type="InterPro" id="IPR023231">
    <property type="entry name" value="GSKIP_dom_sf"/>
</dbReference>
<feature type="domain" description="Clu" evidence="4">
    <location>
        <begin position="604"/>
        <end position="846"/>
    </location>
</feature>
<feature type="compositionally biased region" description="Polar residues" evidence="3">
    <location>
        <begin position="24"/>
        <end position="36"/>
    </location>
</feature>
<feature type="compositionally biased region" description="Basic and acidic residues" evidence="3">
    <location>
        <begin position="929"/>
        <end position="981"/>
    </location>
</feature>
<dbReference type="InterPro" id="IPR027523">
    <property type="entry name" value="CLU_prot"/>
</dbReference>
<dbReference type="EMBL" id="JBEDNZ010000009">
    <property type="protein sequence ID" value="KAL0838820.1"/>
    <property type="molecule type" value="Genomic_DNA"/>
</dbReference>
<feature type="region of interest" description="Disordered" evidence="3">
    <location>
        <begin position="1"/>
        <end position="209"/>
    </location>
</feature>
<proteinExistence type="inferred from homology"/>
<dbReference type="Pfam" id="PF13374">
    <property type="entry name" value="TPR_10"/>
    <property type="match status" value="1"/>
</dbReference>
<evidence type="ECO:0000313" key="5">
    <source>
        <dbReference type="EMBL" id="KAL0838820.1"/>
    </source>
</evidence>
<dbReference type="HAMAP" id="MF_03013">
    <property type="entry name" value="CLU"/>
    <property type="match status" value="1"/>
</dbReference>
<feature type="compositionally biased region" description="Basic and acidic residues" evidence="3">
    <location>
        <begin position="38"/>
        <end position="55"/>
    </location>
</feature>
<dbReference type="FunFam" id="1.25.40.10:FF:000099">
    <property type="entry name" value="Clustered mitochondria protein homolog"/>
    <property type="match status" value="1"/>
</dbReference>